<evidence type="ECO:0000259" key="2">
    <source>
        <dbReference type="Pfam" id="PF03787"/>
    </source>
</evidence>
<protein>
    <recommendedName>
        <fullName evidence="2">CRISPR type III-associated protein domain-containing protein</fullName>
    </recommendedName>
</protein>
<dbReference type="GO" id="GO:0051607">
    <property type="term" value="P:defense response to virus"/>
    <property type="evidence" value="ECO:0007669"/>
    <property type="project" value="UniProtKB-KW"/>
</dbReference>
<evidence type="ECO:0000313" key="4">
    <source>
        <dbReference type="Proteomes" id="UP000216173"/>
    </source>
</evidence>
<evidence type="ECO:0000256" key="1">
    <source>
        <dbReference type="ARBA" id="ARBA00023118"/>
    </source>
</evidence>
<dbReference type="CDD" id="cd09726">
    <property type="entry name" value="RAMP_I_III"/>
    <property type="match status" value="1"/>
</dbReference>
<dbReference type="Pfam" id="PF03787">
    <property type="entry name" value="RAMPs"/>
    <property type="match status" value="1"/>
</dbReference>
<feature type="domain" description="CRISPR type III-associated protein" evidence="2">
    <location>
        <begin position="38"/>
        <end position="192"/>
    </location>
</feature>
<dbReference type="Proteomes" id="UP000216173">
    <property type="component" value="Unassembled WGS sequence"/>
</dbReference>
<organism evidence="3 4">
    <name type="scientific">Vibrio metoecus</name>
    <dbReference type="NCBI Taxonomy" id="1481663"/>
    <lineage>
        <taxon>Bacteria</taxon>
        <taxon>Pseudomonadati</taxon>
        <taxon>Pseudomonadota</taxon>
        <taxon>Gammaproteobacteria</taxon>
        <taxon>Vibrionales</taxon>
        <taxon>Vibrionaceae</taxon>
        <taxon>Vibrio</taxon>
    </lineage>
</organism>
<dbReference type="RefSeq" id="WP_055043546.1">
    <property type="nucleotide sequence ID" value="NZ_LBGR01000002.1"/>
</dbReference>
<gene>
    <name evidence="3" type="ORF">CGU03_10745</name>
</gene>
<accession>A0A271VRN3</accession>
<dbReference type="AlphaFoldDB" id="A0A271VRN3"/>
<dbReference type="InterPro" id="IPR005537">
    <property type="entry name" value="RAMP_III_fam"/>
</dbReference>
<dbReference type="EMBL" id="NMSH01000014">
    <property type="protein sequence ID" value="PAR20800.1"/>
    <property type="molecule type" value="Genomic_DNA"/>
</dbReference>
<name>A0A271VRN3_VIBMT</name>
<reference evidence="4" key="1">
    <citation type="submission" date="2017-07" db="EMBL/GenBank/DDBJ databases">
        <authorList>
            <person name="Boucher Y."/>
            <person name="Orata F.D."/>
        </authorList>
    </citation>
    <scope>NUCLEOTIDE SEQUENCE [LARGE SCALE GENOMIC DNA]</scope>
    <source>
        <strain evidence="4">OYP9E10</strain>
    </source>
</reference>
<comment type="caution">
    <text evidence="3">The sequence shown here is derived from an EMBL/GenBank/DDBJ whole genome shotgun (WGS) entry which is preliminary data.</text>
</comment>
<evidence type="ECO:0000313" key="3">
    <source>
        <dbReference type="EMBL" id="PAR20800.1"/>
    </source>
</evidence>
<proteinExistence type="predicted"/>
<sequence length="658" mass="72909">MMSSSNGKHYYIDFELKLKAPFMTKSSGAMRFGLDTFSQQENGSLVINGSQLKGVIRHQLVRFNQLLKDDQLAKLIRYAFGPQPQQPESNSFDHAALTFPWKLTEQGEAQVSVEPEKLYRIKMNQETGTVEEGHIQVIESKYPVGTLVTFTGRGRYIESEDAPFDLLQSWLNKALQAVSAIGAFKSIGFGEVVSATYMVNEKLPSPSIKDKAVKPLNKVPLRVAFNADRPICFAKPRSKTSNTFVSEEFIPGNALKAALINSHYFQSLEASSPLKKHINELVVSHAKPIAVFRISDGQTAGKIPLAKPWSQHLAAQTLPLSLMQFSIPASDNSQPQECYLDVAQLDSAVLIQKDNMLVAGAFESDRKGDVPVSVRQAYGANLPEMKRELLVRTAVNASTQSAEDGSLFSYDTLRHEDLTWIVEFSLPKCSESGEPILDHTSEVIGRQILEVVHQGLFNLGKTKATLEFQDSYSGSGCTPALSGLDTTQKLSLKLESDALLFDAKDLKEVNNSQQDQLFSLVKNYFARQVFTHLKAPLIACYADTHLVGGDYLLNRFYSSSAYQPQMVLKAGSVFTFDLSQLTSGEREQVLVQVERILHTGLPSPNKEWDFKTTPYLPQNGFAKITWLSNDIIAQHQILPSGYTLVDANTLQPLGGQDD</sequence>
<keyword evidence="1" id="KW-0051">Antiviral defense</keyword>